<dbReference type="Proteomes" id="UP000004471">
    <property type="component" value="Unassembled WGS sequence"/>
</dbReference>
<accession>F3FBG0</accession>
<dbReference type="AlphaFoldDB" id="F3FBG0"/>
<organism evidence="1 2">
    <name type="scientific">Pseudomonas syringae pv. japonica str. M301072</name>
    <dbReference type="NCBI Taxonomy" id="629262"/>
    <lineage>
        <taxon>Bacteria</taxon>
        <taxon>Pseudomonadati</taxon>
        <taxon>Pseudomonadota</taxon>
        <taxon>Gammaproteobacteria</taxon>
        <taxon>Pseudomonadales</taxon>
        <taxon>Pseudomonadaceae</taxon>
        <taxon>Pseudomonas</taxon>
        <taxon>Pseudomonas syringae</taxon>
    </lineage>
</organism>
<evidence type="ECO:0000313" key="2">
    <source>
        <dbReference type="Proteomes" id="UP000004471"/>
    </source>
</evidence>
<name>F3FBG0_PSESX</name>
<sequence>MTKPWLVRVGAFLWGGDQENATSKVIIKSVVIPETKAWM</sequence>
<comment type="caution">
    <text evidence="1">The sequence shown here is derived from an EMBL/GenBank/DDBJ whole genome shotgun (WGS) entry which is preliminary data.</text>
</comment>
<dbReference type="EMBL" id="AEAH01000014">
    <property type="protein sequence ID" value="EGH27546.1"/>
    <property type="molecule type" value="Genomic_DNA"/>
</dbReference>
<protein>
    <submittedName>
        <fullName evidence="1">Uncharacterized protein</fullName>
    </submittedName>
</protein>
<proteinExistence type="predicted"/>
<reference evidence="1 2" key="1">
    <citation type="journal article" date="2011" name="PLoS Pathog.">
        <title>Dynamic evolution of pathogenicity revealed by sequencing and comparative genomics of 19 Pseudomonas syringae isolates.</title>
        <authorList>
            <person name="Baltrus D.A."/>
            <person name="Nishimura M.T."/>
            <person name="Romanchuk A."/>
            <person name="Chang J.H."/>
            <person name="Mukhtar M.S."/>
            <person name="Cherkis K."/>
            <person name="Roach J."/>
            <person name="Grant S.R."/>
            <person name="Jones C.D."/>
            <person name="Dangl J.L."/>
        </authorList>
    </citation>
    <scope>NUCLEOTIDE SEQUENCE [LARGE SCALE GENOMIC DNA]</scope>
    <source>
        <strain evidence="2">M301072PT</strain>
    </source>
</reference>
<gene>
    <name evidence="1" type="ORF">PSYJA_00290</name>
</gene>
<dbReference type="HOGENOM" id="CLU_3315670_0_0_6"/>
<evidence type="ECO:0000313" key="1">
    <source>
        <dbReference type="EMBL" id="EGH27546.1"/>
    </source>
</evidence>